<dbReference type="Pfam" id="PF00327">
    <property type="entry name" value="Ribosomal_L30"/>
    <property type="match status" value="1"/>
</dbReference>
<comment type="similarity">
    <text evidence="1 6">Belongs to the universal ribosomal protein uL30 family.</text>
</comment>
<dbReference type="PANTHER" id="PTHR15892">
    <property type="entry name" value="MITOCHONDRIAL RIBOSOMAL PROTEIN L30"/>
    <property type="match status" value="1"/>
</dbReference>
<dbReference type="InterPro" id="IPR018038">
    <property type="entry name" value="Ribosomal_uL30_CS"/>
</dbReference>
<organism evidence="8 9">
    <name type="scientific">Candidatus Obscuribacter phosphatis</name>
    <dbReference type="NCBI Taxonomy" id="1906157"/>
    <lineage>
        <taxon>Bacteria</taxon>
        <taxon>Bacillati</taxon>
        <taxon>Candidatus Melainabacteria</taxon>
        <taxon>Candidatus Obscuribacterales</taxon>
        <taxon>Candidatus Obscuribacteraceae</taxon>
        <taxon>Candidatus Obscuribacter</taxon>
    </lineage>
</organism>
<evidence type="ECO:0000256" key="2">
    <source>
        <dbReference type="ARBA" id="ARBA00011838"/>
    </source>
</evidence>
<dbReference type="PANTHER" id="PTHR15892:SF2">
    <property type="entry name" value="LARGE RIBOSOMAL SUBUNIT PROTEIN UL30M"/>
    <property type="match status" value="1"/>
</dbReference>
<dbReference type="InterPro" id="IPR016082">
    <property type="entry name" value="Ribosomal_uL30_ferredoxin-like"/>
</dbReference>
<gene>
    <name evidence="8" type="primary">rpmD</name>
    <name evidence="8" type="ORF">J0M35_03875</name>
</gene>
<dbReference type="GO" id="GO:0006412">
    <property type="term" value="P:translation"/>
    <property type="evidence" value="ECO:0007669"/>
    <property type="project" value="InterPro"/>
</dbReference>
<dbReference type="Gene3D" id="3.30.1390.20">
    <property type="entry name" value="Ribosomal protein L30, ferredoxin-like fold domain"/>
    <property type="match status" value="1"/>
</dbReference>
<dbReference type="GO" id="GO:0003735">
    <property type="term" value="F:structural constituent of ribosome"/>
    <property type="evidence" value="ECO:0007669"/>
    <property type="project" value="InterPro"/>
</dbReference>
<dbReference type="AlphaFoldDB" id="A0A8J7PG62"/>
<dbReference type="InterPro" id="IPR005996">
    <property type="entry name" value="Ribosomal_uL30_bac-type"/>
</dbReference>
<dbReference type="CDD" id="cd01658">
    <property type="entry name" value="Ribosomal_L30"/>
    <property type="match status" value="1"/>
</dbReference>
<evidence type="ECO:0000259" key="7">
    <source>
        <dbReference type="Pfam" id="PF00327"/>
    </source>
</evidence>
<evidence type="ECO:0000256" key="3">
    <source>
        <dbReference type="ARBA" id="ARBA00022980"/>
    </source>
</evidence>
<evidence type="ECO:0000256" key="5">
    <source>
        <dbReference type="ARBA" id="ARBA00035492"/>
    </source>
</evidence>
<evidence type="ECO:0000313" key="9">
    <source>
        <dbReference type="Proteomes" id="UP000664277"/>
    </source>
</evidence>
<keyword evidence="4 6" id="KW-0687">Ribonucleoprotein</keyword>
<dbReference type="NCBIfam" id="TIGR01308">
    <property type="entry name" value="rpmD_bact"/>
    <property type="match status" value="1"/>
</dbReference>
<evidence type="ECO:0000256" key="6">
    <source>
        <dbReference type="RuleBase" id="RU003734"/>
    </source>
</evidence>
<proteinExistence type="inferred from homology"/>
<dbReference type="PROSITE" id="PS00634">
    <property type="entry name" value="RIBOSOMAL_L30"/>
    <property type="match status" value="1"/>
</dbReference>
<dbReference type="Proteomes" id="UP000664277">
    <property type="component" value="Unassembled WGS sequence"/>
</dbReference>
<dbReference type="GO" id="GO:0022625">
    <property type="term" value="C:cytosolic large ribosomal subunit"/>
    <property type="evidence" value="ECO:0007669"/>
    <property type="project" value="TreeGrafter"/>
</dbReference>
<dbReference type="HAMAP" id="MF_01371_B">
    <property type="entry name" value="Ribosomal_uL30_B"/>
    <property type="match status" value="1"/>
</dbReference>
<reference evidence="8" key="1">
    <citation type="submission" date="2021-02" db="EMBL/GenBank/DDBJ databases">
        <title>Genome-Resolved Metagenomics of a Microbial Community Performing Photosynthetic Biological Nutrient Removal.</title>
        <authorList>
            <person name="Mcdaniel E.A."/>
        </authorList>
    </citation>
    <scope>NUCLEOTIDE SEQUENCE</scope>
    <source>
        <strain evidence="8">UWPOB_OBS1</strain>
    </source>
</reference>
<dbReference type="SUPFAM" id="SSF55129">
    <property type="entry name" value="Ribosomal protein L30p/L7e"/>
    <property type="match status" value="1"/>
</dbReference>
<name>A0A8J7PG62_9BACT</name>
<dbReference type="PIRSF" id="PIRSF002211">
    <property type="entry name" value="Ribosomal_L30_bac-type"/>
    <property type="match status" value="1"/>
</dbReference>
<dbReference type="InterPro" id="IPR036919">
    <property type="entry name" value="Ribo_uL30_ferredoxin-like_sf"/>
</dbReference>
<accession>A0A8J7PG62</accession>
<keyword evidence="3 6" id="KW-0689">Ribosomal protein</keyword>
<sequence length="63" mass="6896">MSAIRIKLTSGLVGKREDQVKVVRALGLRKFGSEVVHQDSPTIRGMVNKVSHLISVVPAETKK</sequence>
<evidence type="ECO:0000256" key="1">
    <source>
        <dbReference type="ARBA" id="ARBA00007594"/>
    </source>
</evidence>
<comment type="caution">
    <text evidence="8">The sequence shown here is derived from an EMBL/GenBank/DDBJ whole genome shotgun (WGS) entry which is preliminary data.</text>
</comment>
<evidence type="ECO:0000256" key="4">
    <source>
        <dbReference type="ARBA" id="ARBA00023274"/>
    </source>
</evidence>
<comment type="subunit">
    <text evidence="2">Part of the 50S ribosomal subunit.</text>
</comment>
<evidence type="ECO:0000313" key="8">
    <source>
        <dbReference type="EMBL" id="MBN8659478.1"/>
    </source>
</evidence>
<feature type="domain" description="Large ribosomal subunit protein uL30-like ferredoxin-like fold" evidence="7">
    <location>
        <begin position="4"/>
        <end position="54"/>
    </location>
</feature>
<protein>
    <recommendedName>
        <fullName evidence="5">50S ribosomal protein L30</fullName>
    </recommendedName>
</protein>
<dbReference type="EMBL" id="JAFLCK010000003">
    <property type="protein sequence ID" value="MBN8659478.1"/>
    <property type="molecule type" value="Genomic_DNA"/>
</dbReference>